<keyword evidence="6 16" id="KW-0597">Phosphoprotein</keyword>
<dbReference type="PROSITE" id="PS50109">
    <property type="entry name" value="HIS_KIN"/>
    <property type="match status" value="1"/>
</dbReference>
<sequence length="1152" mass="129153">MVGFKLVSGRMSVRIILFVLISLVTGNGFAADVEKDTYKRQISIGIPLMNVEGAVYADQKGRKELVNFLETFWLKWGDKKQYDVKLVHAKYDELLEQLQQGRIDALSVSTYNEAKLSNLSYSIPYIEIQAAAYRRIGTRDGGDSVGLILPESIFPPNFNEKKSVLVHDEDIKTVLKQSSDLNYLYGWSDREIRFSLYQHDLVNDFVKIEEESGIPMRVVTLNSRQDLLVEINRAIREMKTEDFSEILGNENDINESYKALVGSYTTSISLEQEFDVLKRPVVTFAYIVDGEEPYFLTDNLFLEGYITDVMTELTKVTGVTFVGRAYYSFQEALEAVSRNEVDLFPGIYKTDFRSKRLNFSLPIDRSVLSIVGEQDYYAIKELQGLRIALVKGMYENEIVSGSMPTNPIIYLDTAEEAIEAVASGIADVYVGKLLNNAYLINSLGLHTLKLHRVSDFDIDFFPRIASPKENDALIGLINVGLISLGEQFQHELQMKWKKHLIFSRDEERVQALYEQLAMFMAIGLIVLMVAFSFYRKQLRRRRDTQLTLEKALFEAKQATLRAEELTLAKSDFLARMSHEIRTPMNGVLGMAEALSFTRLDNEQNELLKTLNSSARNLMALLNDVLDFSKMDAGKLALEFVRCELEPVLTNVIGNFKHKANAKALSLNSRTDVQLNKYYICDSTRLMQVLNNLVSNSVKFTNEGFIELSAHLVKEQHKQDEDGQCFDLVSFQVRDSGIGIKTDKIDTLFDPFVQADGDITRRFGGSGLGLSICQEIISEMGGEITVSSKLGRGSVFTILVPLQVDDNENRYQKADLGDDVSMNDLIGGTALTQLKVLFAEDNAVNRKVIGGQLERLGVAYDVAENGRIAYLKYCENPSYDVVLSDCHMPEMDGFTLVSTLKAEHPNSNTRYIAITADALSGAATRCLEAGFDDYISKPCPIDILESKLAAAATEVLDNQSDFDRDDSQLSDWLDSFEVTTTDFSTISDGVDSEKSDLIPHDDWMTKLNSATEESLAENETIELQSLESDANKALELPPLAPFNIQHVLEASGGLEDIAYEILDTFLQNVDEDLNEFKDAVHQQDPELIRSSAHKIKGSALYLGDQPLATVAKRLEGDAKHNDLTHLSQCSEFISDALTILSEQVHHALIDTRG</sequence>
<keyword evidence="12 17" id="KW-1133">Transmembrane helix</keyword>
<evidence type="ECO:0000259" key="19">
    <source>
        <dbReference type="PROSITE" id="PS50110"/>
    </source>
</evidence>
<keyword evidence="8 17" id="KW-0812">Transmembrane</keyword>
<evidence type="ECO:0000256" key="2">
    <source>
        <dbReference type="ARBA" id="ARBA00004429"/>
    </source>
</evidence>
<organism evidence="21 22">
    <name type="scientific">Vibrio rotiferianus</name>
    <dbReference type="NCBI Taxonomy" id="190895"/>
    <lineage>
        <taxon>Bacteria</taxon>
        <taxon>Pseudomonadati</taxon>
        <taxon>Pseudomonadota</taxon>
        <taxon>Gammaproteobacteria</taxon>
        <taxon>Vibrionales</taxon>
        <taxon>Vibrionaceae</taxon>
        <taxon>Vibrio</taxon>
    </lineage>
</organism>
<evidence type="ECO:0000256" key="8">
    <source>
        <dbReference type="ARBA" id="ARBA00022692"/>
    </source>
</evidence>
<protein>
    <recommendedName>
        <fullName evidence="3">histidine kinase</fullName>
        <ecNumber evidence="3">2.7.13.3</ecNumber>
    </recommendedName>
</protein>
<evidence type="ECO:0000256" key="14">
    <source>
        <dbReference type="ARBA" id="ARBA00023136"/>
    </source>
</evidence>
<dbReference type="SUPFAM" id="SSF55874">
    <property type="entry name" value="ATPase domain of HSP90 chaperone/DNA topoisomerase II/histidine kinase"/>
    <property type="match status" value="1"/>
</dbReference>
<dbReference type="InterPro" id="IPR011006">
    <property type="entry name" value="CheY-like_superfamily"/>
</dbReference>
<dbReference type="InterPro" id="IPR004358">
    <property type="entry name" value="Sig_transdc_His_kin-like_C"/>
</dbReference>
<keyword evidence="7" id="KW-0808">Transferase</keyword>
<dbReference type="Pfam" id="PF01627">
    <property type="entry name" value="Hpt"/>
    <property type="match status" value="1"/>
</dbReference>
<dbReference type="Pfam" id="PF00497">
    <property type="entry name" value="SBP_bac_3"/>
    <property type="match status" value="1"/>
</dbReference>
<dbReference type="GO" id="GO:0016787">
    <property type="term" value="F:hydrolase activity"/>
    <property type="evidence" value="ECO:0007669"/>
    <property type="project" value="UniProtKB-KW"/>
</dbReference>
<dbReference type="SUPFAM" id="SSF47226">
    <property type="entry name" value="Histidine-containing phosphotransfer domain, HPT domain"/>
    <property type="match status" value="1"/>
</dbReference>
<keyword evidence="11" id="KW-0067">ATP-binding</keyword>
<dbReference type="EMBL" id="AP019799">
    <property type="protein sequence ID" value="BBL90713.1"/>
    <property type="molecule type" value="Genomic_DNA"/>
</dbReference>
<feature type="domain" description="HPt" evidence="20">
    <location>
        <begin position="1053"/>
        <end position="1152"/>
    </location>
</feature>
<feature type="modified residue" description="Phosphohistidine" evidence="15">
    <location>
        <position position="1092"/>
    </location>
</feature>
<dbReference type="PANTHER" id="PTHR43047:SF64">
    <property type="entry name" value="HISTIDINE KINASE CONTAINING CHEY-HOMOLOGOUS RECEIVER DOMAIN AND PAS DOMAIN-RELATED"/>
    <property type="match status" value="1"/>
</dbReference>
<evidence type="ECO:0000256" key="6">
    <source>
        <dbReference type="ARBA" id="ARBA00022553"/>
    </source>
</evidence>
<dbReference type="InterPro" id="IPR001638">
    <property type="entry name" value="Solute-binding_3/MltF_N"/>
</dbReference>
<dbReference type="SMART" id="SM00387">
    <property type="entry name" value="HATPase_c"/>
    <property type="match status" value="1"/>
</dbReference>
<evidence type="ECO:0000256" key="16">
    <source>
        <dbReference type="PROSITE-ProRule" id="PRU00169"/>
    </source>
</evidence>
<dbReference type="InterPro" id="IPR008207">
    <property type="entry name" value="Sig_transdc_His_kin_Hpt_dom"/>
</dbReference>
<dbReference type="SMART" id="SM00073">
    <property type="entry name" value="HPT"/>
    <property type="match status" value="1"/>
</dbReference>
<name>A0A510IAD0_9VIBR</name>
<dbReference type="SUPFAM" id="SSF53850">
    <property type="entry name" value="Periplasmic binding protein-like II"/>
    <property type="match status" value="2"/>
</dbReference>
<feature type="domain" description="Histidine kinase" evidence="18">
    <location>
        <begin position="575"/>
        <end position="803"/>
    </location>
</feature>
<evidence type="ECO:0000256" key="12">
    <source>
        <dbReference type="ARBA" id="ARBA00022989"/>
    </source>
</evidence>
<dbReference type="CDD" id="cd16922">
    <property type="entry name" value="HATPase_EvgS-ArcB-TorS-like"/>
    <property type="match status" value="1"/>
</dbReference>
<dbReference type="PRINTS" id="PR00344">
    <property type="entry name" value="BCTRLSENSOR"/>
</dbReference>
<dbReference type="CDD" id="cd01007">
    <property type="entry name" value="PBP2_BvgS_HisK_like"/>
    <property type="match status" value="1"/>
</dbReference>
<dbReference type="Gene3D" id="3.40.190.10">
    <property type="entry name" value="Periplasmic binding protein-like II"/>
    <property type="match status" value="3"/>
</dbReference>
<dbReference type="Pfam" id="PF00512">
    <property type="entry name" value="HisKA"/>
    <property type="match status" value="1"/>
</dbReference>
<evidence type="ECO:0000256" key="5">
    <source>
        <dbReference type="ARBA" id="ARBA00022519"/>
    </source>
</evidence>
<keyword evidence="9" id="KW-0418">Kinase</keyword>
<dbReference type="EC" id="2.7.13.3" evidence="3"/>
<dbReference type="PROSITE" id="PS50894">
    <property type="entry name" value="HPT"/>
    <property type="match status" value="1"/>
</dbReference>
<dbReference type="SMART" id="SM00388">
    <property type="entry name" value="HisKA"/>
    <property type="match status" value="1"/>
</dbReference>
<dbReference type="CDD" id="cd00088">
    <property type="entry name" value="HPT"/>
    <property type="match status" value="1"/>
</dbReference>
<dbReference type="Gene3D" id="1.20.120.160">
    <property type="entry name" value="HPT domain"/>
    <property type="match status" value="1"/>
</dbReference>
<dbReference type="Proteomes" id="UP000315115">
    <property type="component" value="Chromosome 2"/>
</dbReference>
<dbReference type="CDD" id="cd17546">
    <property type="entry name" value="REC_hyHK_CKI1_RcsC-like"/>
    <property type="match status" value="1"/>
</dbReference>
<keyword evidence="10" id="KW-0378">Hydrolase</keyword>
<evidence type="ECO:0000256" key="10">
    <source>
        <dbReference type="ARBA" id="ARBA00022801"/>
    </source>
</evidence>
<evidence type="ECO:0000313" key="22">
    <source>
        <dbReference type="Proteomes" id="UP000315115"/>
    </source>
</evidence>
<feature type="domain" description="Response regulatory" evidence="19">
    <location>
        <begin position="834"/>
        <end position="951"/>
    </location>
</feature>
<comment type="subcellular location">
    <subcellularLocation>
        <location evidence="2">Cell inner membrane</location>
        <topology evidence="2">Multi-pass membrane protein</topology>
    </subcellularLocation>
</comment>
<dbReference type="Gene3D" id="3.40.50.2300">
    <property type="match status" value="1"/>
</dbReference>
<dbReference type="CDD" id="cd00082">
    <property type="entry name" value="HisKA"/>
    <property type="match status" value="1"/>
</dbReference>
<dbReference type="InterPro" id="IPR001789">
    <property type="entry name" value="Sig_transdc_resp-reg_receiver"/>
</dbReference>
<dbReference type="SUPFAM" id="SSF52172">
    <property type="entry name" value="CheY-like"/>
    <property type="match status" value="1"/>
</dbReference>
<dbReference type="Pfam" id="PF02518">
    <property type="entry name" value="HATPase_c"/>
    <property type="match status" value="1"/>
</dbReference>
<keyword evidence="5" id="KW-0997">Cell inner membrane</keyword>
<evidence type="ECO:0000256" key="15">
    <source>
        <dbReference type="PROSITE-ProRule" id="PRU00110"/>
    </source>
</evidence>
<dbReference type="GO" id="GO:0000155">
    <property type="term" value="F:phosphorelay sensor kinase activity"/>
    <property type="evidence" value="ECO:0007669"/>
    <property type="project" value="InterPro"/>
</dbReference>
<dbReference type="InterPro" id="IPR036641">
    <property type="entry name" value="HPT_dom_sf"/>
</dbReference>
<keyword evidence="4" id="KW-1003">Cell membrane</keyword>
<dbReference type="Gene3D" id="3.30.565.10">
    <property type="entry name" value="Histidine kinase-like ATPase, C-terminal domain"/>
    <property type="match status" value="1"/>
</dbReference>
<dbReference type="PROSITE" id="PS50110">
    <property type="entry name" value="RESPONSE_REGULATORY"/>
    <property type="match status" value="1"/>
</dbReference>
<keyword evidence="14 17" id="KW-0472">Membrane</keyword>
<dbReference type="PANTHER" id="PTHR43047">
    <property type="entry name" value="TWO-COMPONENT HISTIDINE PROTEIN KINASE"/>
    <property type="match status" value="1"/>
</dbReference>
<dbReference type="SUPFAM" id="SSF47384">
    <property type="entry name" value="Homodimeric domain of signal transducing histidine kinase"/>
    <property type="match status" value="1"/>
</dbReference>
<dbReference type="Gene3D" id="1.10.287.130">
    <property type="match status" value="1"/>
</dbReference>
<dbReference type="SMART" id="SM00062">
    <property type="entry name" value="PBPb"/>
    <property type="match status" value="1"/>
</dbReference>
<gene>
    <name evidence="21" type="ORF">VroAM7_33660</name>
</gene>
<feature type="transmembrane region" description="Helical" evidence="17">
    <location>
        <begin position="516"/>
        <end position="534"/>
    </location>
</feature>
<evidence type="ECO:0000259" key="18">
    <source>
        <dbReference type="PROSITE" id="PS50109"/>
    </source>
</evidence>
<reference evidence="22" key="1">
    <citation type="submission" date="2019-07" db="EMBL/GenBank/DDBJ databases">
        <title>Complete Genome Sequences of Vibrion rotiferianus strain AM7.</title>
        <authorList>
            <person name="Miyazaki K."/>
            <person name="Wiseschart A."/>
            <person name="Pootanakit K."/>
            <person name="Ishimori K."/>
            <person name="Kitahara K."/>
        </authorList>
    </citation>
    <scope>NUCLEOTIDE SEQUENCE [LARGE SCALE GENOMIC DNA]</scope>
    <source>
        <strain evidence="22">AM7</strain>
    </source>
</reference>
<dbReference type="InterPro" id="IPR003661">
    <property type="entry name" value="HisK_dim/P_dom"/>
</dbReference>
<evidence type="ECO:0000256" key="1">
    <source>
        <dbReference type="ARBA" id="ARBA00000085"/>
    </source>
</evidence>
<dbReference type="InterPro" id="IPR003594">
    <property type="entry name" value="HATPase_dom"/>
</dbReference>
<evidence type="ECO:0000256" key="7">
    <source>
        <dbReference type="ARBA" id="ARBA00022679"/>
    </source>
</evidence>
<dbReference type="InterPro" id="IPR005467">
    <property type="entry name" value="His_kinase_dom"/>
</dbReference>
<feature type="modified residue" description="4-aspartylphosphate" evidence="16">
    <location>
        <position position="884"/>
    </location>
</feature>
<dbReference type="InterPro" id="IPR036890">
    <property type="entry name" value="HATPase_C_sf"/>
</dbReference>
<keyword evidence="11" id="KW-0547">Nucleotide-binding</keyword>
<dbReference type="FunFam" id="3.30.565.10:FF:000010">
    <property type="entry name" value="Sensor histidine kinase RcsC"/>
    <property type="match status" value="1"/>
</dbReference>
<evidence type="ECO:0000259" key="20">
    <source>
        <dbReference type="PROSITE" id="PS50894"/>
    </source>
</evidence>
<dbReference type="Pfam" id="PF00072">
    <property type="entry name" value="Response_reg"/>
    <property type="match status" value="1"/>
</dbReference>
<dbReference type="AlphaFoldDB" id="A0A510IAD0"/>
<evidence type="ECO:0000256" key="3">
    <source>
        <dbReference type="ARBA" id="ARBA00012438"/>
    </source>
</evidence>
<keyword evidence="13" id="KW-0902">Two-component regulatory system</keyword>
<accession>A0A510IAD0</accession>
<evidence type="ECO:0000256" key="11">
    <source>
        <dbReference type="ARBA" id="ARBA00022840"/>
    </source>
</evidence>
<evidence type="ECO:0000256" key="4">
    <source>
        <dbReference type="ARBA" id="ARBA00022475"/>
    </source>
</evidence>
<dbReference type="GO" id="GO:0005886">
    <property type="term" value="C:plasma membrane"/>
    <property type="evidence" value="ECO:0007669"/>
    <property type="project" value="UniProtKB-SubCell"/>
</dbReference>
<evidence type="ECO:0000256" key="9">
    <source>
        <dbReference type="ARBA" id="ARBA00022777"/>
    </source>
</evidence>
<proteinExistence type="predicted"/>
<comment type="catalytic activity">
    <reaction evidence="1">
        <text>ATP + protein L-histidine = ADP + protein N-phospho-L-histidine.</text>
        <dbReference type="EC" id="2.7.13.3"/>
    </reaction>
</comment>
<evidence type="ECO:0000256" key="17">
    <source>
        <dbReference type="SAM" id="Phobius"/>
    </source>
</evidence>
<dbReference type="InterPro" id="IPR036097">
    <property type="entry name" value="HisK_dim/P_sf"/>
</dbReference>
<dbReference type="SMART" id="SM00448">
    <property type="entry name" value="REC"/>
    <property type="match status" value="1"/>
</dbReference>
<evidence type="ECO:0000313" key="21">
    <source>
        <dbReference type="EMBL" id="BBL90713.1"/>
    </source>
</evidence>
<evidence type="ECO:0000256" key="13">
    <source>
        <dbReference type="ARBA" id="ARBA00023012"/>
    </source>
</evidence>